<accession>A0AAU9J954</accession>
<dbReference type="Gene3D" id="1.10.287.990">
    <property type="entry name" value="Fe,Mn superoxide dismutase (SOD) domain"/>
    <property type="match status" value="1"/>
</dbReference>
<keyword evidence="3 6" id="KW-0479">Metal-binding</keyword>
<feature type="binding site" evidence="6">
    <location>
        <position position="170"/>
    </location>
    <ligand>
        <name>Mn(2+)</name>
        <dbReference type="ChEBI" id="CHEBI:29035"/>
    </ligand>
</feature>
<name>A0AAU9J954_9CILI</name>
<dbReference type="PIRSF" id="PIRSF000349">
    <property type="entry name" value="SODismutase"/>
    <property type="match status" value="1"/>
</dbReference>
<evidence type="ECO:0000256" key="6">
    <source>
        <dbReference type="PIRSR" id="PIRSR000349-1"/>
    </source>
</evidence>
<keyword evidence="5" id="KW-0408">Iron</keyword>
<comment type="similarity">
    <text evidence="2 7">Belongs to the iron/manganese superoxide dismutase family.</text>
</comment>
<dbReference type="Pfam" id="PF00081">
    <property type="entry name" value="Sod_Fe_N"/>
    <property type="match status" value="1"/>
</dbReference>
<dbReference type="GO" id="GO:0046872">
    <property type="term" value="F:metal ion binding"/>
    <property type="evidence" value="ECO:0007669"/>
    <property type="project" value="UniProtKB-KW"/>
</dbReference>
<dbReference type="SUPFAM" id="SSF46609">
    <property type="entry name" value="Fe,Mn superoxide dismutase (SOD), N-terminal domain"/>
    <property type="match status" value="1"/>
</dbReference>
<feature type="domain" description="Manganese/iron superoxide dismutase N-terminal" evidence="8">
    <location>
        <begin position="7"/>
        <end position="86"/>
    </location>
</feature>
<evidence type="ECO:0000256" key="1">
    <source>
        <dbReference type="ARBA" id="ARBA00001962"/>
    </source>
</evidence>
<dbReference type="PROSITE" id="PS00088">
    <property type="entry name" value="SOD_MN"/>
    <property type="match status" value="1"/>
</dbReference>
<dbReference type="FunFam" id="3.55.40.20:FF:000004">
    <property type="entry name" value="Superoxide dismutase [Fe]"/>
    <property type="match status" value="1"/>
</dbReference>
<dbReference type="SUPFAM" id="SSF54719">
    <property type="entry name" value="Fe,Mn superoxide dismutase (SOD), C-terminal domain"/>
    <property type="match status" value="1"/>
</dbReference>
<reference evidence="10" key="1">
    <citation type="submission" date="2021-09" db="EMBL/GenBank/DDBJ databases">
        <authorList>
            <consortium name="AG Swart"/>
            <person name="Singh M."/>
            <person name="Singh A."/>
            <person name="Seah K."/>
            <person name="Emmerich C."/>
        </authorList>
    </citation>
    <scope>NUCLEOTIDE SEQUENCE</scope>
    <source>
        <strain evidence="10">ATCC30299</strain>
    </source>
</reference>
<evidence type="ECO:0000256" key="4">
    <source>
        <dbReference type="ARBA" id="ARBA00023002"/>
    </source>
</evidence>
<dbReference type="Gene3D" id="3.55.40.20">
    <property type="entry name" value="Iron/manganese superoxide dismutase, C-terminal domain"/>
    <property type="match status" value="1"/>
</dbReference>
<feature type="binding site" evidence="6">
    <location>
        <position position="79"/>
    </location>
    <ligand>
        <name>Mn(2+)</name>
        <dbReference type="ChEBI" id="CHEBI:29035"/>
    </ligand>
</feature>
<evidence type="ECO:0000259" key="8">
    <source>
        <dbReference type="Pfam" id="PF00081"/>
    </source>
</evidence>
<dbReference type="GO" id="GO:0004784">
    <property type="term" value="F:superoxide dismutase activity"/>
    <property type="evidence" value="ECO:0007669"/>
    <property type="project" value="UniProtKB-EC"/>
</dbReference>
<protein>
    <recommendedName>
        <fullName evidence="7">Superoxide dismutase</fullName>
        <ecNumber evidence="7">1.15.1.1</ecNumber>
    </recommendedName>
</protein>
<evidence type="ECO:0000313" key="11">
    <source>
        <dbReference type="Proteomes" id="UP001162131"/>
    </source>
</evidence>
<evidence type="ECO:0000256" key="7">
    <source>
        <dbReference type="RuleBase" id="RU000414"/>
    </source>
</evidence>
<evidence type="ECO:0000256" key="5">
    <source>
        <dbReference type="ARBA" id="ARBA00023004"/>
    </source>
</evidence>
<keyword evidence="11" id="KW-1185">Reference proteome</keyword>
<dbReference type="InterPro" id="IPR019831">
    <property type="entry name" value="Mn/Fe_SOD_N"/>
</dbReference>
<evidence type="ECO:0000313" key="10">
    <source>
        <dbReference type="EMBL" id="CAG9317245.1"/>
    </source>
</evidence>
<evidence type="ECO:0000256" key="2">
    <source>
        <dbReference type="ARBA" id="ARBA00008714"/>
    </source>
</evidence>
<dbReference type="InterPro" id="IPR036314">
    <property type="entry name" value="SOD_C_sf"/>
</dbReference>
<dbReference type="PANTHER" id="PTHR43595:SF2">
    <property type="entry name" value="SMALL RIBOSOMAL SUBUNIT PROTEIN MS42"/>
    <property type="match status" value="1"/>
</dbReference>
<feature type="domain" description="Manganese/iron superoxide dismutase C-terminal" evidence="9">
    <location>
        <begin position="93"/>
        <end position="198"/>
    </location>
</feature>
<comment type="caution">
    <text evidence="10">The sequence shown here is derived from an EMBL/GenBank/DDBJ whole genome shotgun (WGS) entry which is preliminary data.</text>
</comment>
<dbReference type="GO" id="GO:0005737">
    <property type="term" value="C:cytoplasm"/>
    <property type="evidence" value="ECO:0007669"/>
    <property type="project" value="TreeGrafter"/>
</dbReference>
<evidence type="ECO:0000259" key="9">
    <source>
        <dbReference type="Pfam" id="PF02777"/>
    </source>
</evidence>
<dbReference type="InterPro" id="IPR036324">
    <property type="entry name" value="Mn/Fe_SOD_N_sf"/>
</dbReference>
<feature type="binding site" evidence="6">
    <location>
        <position position="32"/>
    </location>
    <ligand>
        <name>Mn(2+)</name>
        <dbReference type="ChEBI" id="CHEBI:29035"/>
    </ligand>
</feature>
<organism evidence="10 11">
    <name type="scientific">Blepharisma stoltei</name>
    <dbReference type="NCBI Taxonomy" id="1481888"/>
    <lineage>
        <taxon>Eukaryota</taxon>
        <taxon>Sar</taxon>
        <taxon>Alveolata</taxon>
        <taxon>Ciliophora</taxon>
        <taxon>Postciliodesmatophora</taxon>
        <taxon>Heterotrichea</taxon>
        <taxon>Heterotrichida</taxon>
        <taxon>Blepharismidae</taxon>
        <taxon>Blepharisma</taxon>
    </lineage>
</organism>
<dbReference type="EC" id="1.15.1.1" evidence="7"/>
<dbReference type="PANTHER" id="PTHR43595">
    <property type="entry name" value="37S RIBOSOMAL PROTEIN S26, MITOCHONDRIAL"/>
    <property type="match status" value="1"/>
</dbReference>
<comment type="cofactor">
    <cofactor evidence="1">
        <name>Fe cation</name>
        <dbReference type="ChEBI" id="CHEBI:24875"/>
    </cofactor>
</comment>
<dbReference type="InterPro" id="IPR019832">
    <property type="entry name" value="Mn/Fe_SOD_C"/>
</dbReference>
<dbReference type="PRINTS" id="PR01703">
    <property type="entry name" value="MNSODISMTASE"/>
</dbReference>
<dbReference type="Proteomes" id="UP001162131">
    <property type="component" value="Unassembled WGS sequence"/>
</dbReference>
<evidence type="ECO:0000256" key="3">
    <source>
        <dbReference type="ARBA" id="ARBA00022723"/>
    </source>
</evidence>
<feature type="binding site" evidence="6">
    <location>
        <position position="166"/>
    </location>
    <ligand>
        <name>Mn(2+)</name>
        <dbReference type="ChEBI" id="CHEBI:29035"/>
    </ligand>
</feature>
<comment type="function">
    <text evidence="7">Destroys radicals which are normally produced within the cells and which are toxic to biological systems.</text>
</comment>
<dbReference type="Pfam" id="PF02777">
    <property type="entry name" value="Sod_Fe_C"/>
    <property type="match status" value="1"/>
</dbReference>
<dbReference type="EMBL" id="CAJZBQ010000018">
    <property type="protein sequence ID" value="CAG9317245.1"/>
    <property type="molecule type" value="Genomic_DNA"/>
</dbReference>
<gene>
    <name evidence="10" type="ORF">BSTOLATCC_MIC18499</name>
</gene>
<proteinExistence type="inferred from homology"/>
<keyword evidence="4 7" id="KW-0560">Oxidoreductase</keyword>
<dbReference type="InterPro" id="IPR019833">
    <property type="entry name" value="Mn/Fe_SOD_BS"/>
</dbReference>
<sequence>MLKRFFSFKLPKLPFENTALEPLYDSRTLSFHHAKHHQTYVDKLNAALGTLDVPLIEIIRERAQHQTALRNNGGGHYNHCLFWLCLGKGKELPSGKLLAHINKEFGDFNRFKAEFTNAAVNTFGSGWAWLSVTPQGRLVITTSPNQDNPMMVGVYQATSIPFFTCDIWEHAYYLQYQNRRLEYVEKFWNIVNWNRVEEMYEQYALNQQPVPVDQLLQ</sequence>
<dbReference type="InterPro" id="IPR001189">
    <property type="entry name" value="Mn/Fe_SOD"/>
</dbReference>
<dbReference type="AlphaFoldDB" id="A0AAU9J954"/>
<comment type="catalytic activity">
    <reaction evidence="7">
        <text>2 superoxide + 2 H(+) = H2O2 + O2</text>
        <dbReference type="Rhea" id="RHEA:20696"/>
        <dbReference type="ChEBI" id="CHEBI:15378"/>
        <dbReference type="ChEBI" id="CHEBI:15379"/>
        <dbReference type="ChEBI" id="CHEBI:16240"/>
        <dbReference type="ChEBI" id="CHEBI:18421"/>
        <dbReference type="EC" id="1.15.1.1"/>
    </reaction>
</comment>